<comment type="caution">
    <text evidence="1">The sequence shown here is derived from an EMBL/GenBank/DDBJ whole genome shotgun (WGS) entry which is preliminary data.</text>
</comment>
<organism evidence="1 2">
    <name type="scientific">Billgrantia pellis</name>
    <dbReference type="NCBI Taxonomy" id="2606936"/>
    <lineage>
        <taxon>Bacteria</taxon>
        <taxon>Pseudomonadati</taxon>
        <taxon>Pseudomonadota</taxon>
        <taxon>Gammaproteobacteria</taxon>
        <taxon>Oceanospirillales</taxon>
        <taxon>Halomonadaceae</taxon>
        <taxon>Billgrantia</taxon>
    </lineage>
</organism>
<dbReference type="RefSeq" id="WP_149326632.1">
    <property type="nucleotide sequence ID" value="NZ_VTPY01000001.1"/>
</dbReference>
<dbReference type="Proteomes" id="UP000486760">
    <property type="component" value="Unassembled WGS sequence"/>
</dbReference>
<sequence>MPYIPDSFTAGTTLALTVALTAYPPPEWSLTLLLRGPEQRDLTSTPDGTVHAFAVTAADSASWKAGAYWYSLRATDGTEVHELEDGTLTVELDLASVTAEHDGRTHAERTLAAVEEEIEFRARKDQDSYRINNREWRRTPLEQLLKLRDRYREEVRRQRAAQRGRNTLGRQVLARFGRA</sequence>
<dbReference type="AlphaFoldDB" id="A0A7V7G450"/>
<gene>
    <name evidence="1" type="ORF">F0A17_01875</name>
</gene>
<protein>
    <submittedName>
        <fullName evidence="1">Uncharacterized protein</fullName>
    </submittedName>
</protein>
<evidence type="ECO:0000313" key="2">
    <source>
        <dbReference type="Proteomes" id="UP000486760"/>
    </source>
</evidence>
<keyword evidence="2" id="KW-1185">Reference proteome</keyword>
<dbReference type="EMBL" id="VTPY01000001">
    <property type="protein sequence ID" value="KAA0014422.1"/>
    <property type="molecule type" value="Genomic_DNA"/>
</dbReference>
<proteinExistence type="predicted"/>
<reference evidence="1 2" key="1">
    <citation type="submission" date="2019-08" db="EMBL/GenBank/DDBJ databases">
        <title>Bioinformatics analysis of the strain L3 and L5.</title>
        <authorList>
            <person name="Li X."/>
        </authorList>
    </citation>
    <scope>NUCLEOTIDE SEQUENCE [LARGE SCALE GENOMIC DNA]</scope>
    <source>
        <strain evidence="1 2">L5</strain>
    </source>
</reference>
<evidence type="ECO:0000313" key="1">
    <source>
        <dbReference type="EMBL" id="KAA0014422.1"/>
    </source>
</evidence>
<name>A0A7V7G450_9GAMM</name>
<accession>A0A7V7G450</accession>